<reference evidence="1 2" key="1">
    <citation type="journal article" date="2015" name="Nature">
        <title>rRNA introns, odd ribosomes, and small enigmatic genomes across a large radiation of phyla.</title>
        <authorList>
            <person name="Brown C.T."/>
            <person name="Hug L.A."/>
            <person name="Thomas B.C."/>
            <person name="Sharon I."/>
            <person name="Castelle C.J."/>
            <person name="Singh A."/>
            <person name="Wilkins M.J."/>
            <person name="Williams K.H."/>
            <person name="Banfield J.F."/>
        </authorList>
    </citation>
    <scope>NUCLEOTIDE SEQUENCE [LARGE SCALE GENOMIC DNA]</scope>
</reference>
<protein>
    <submittedName>
        <fullName evidence="1">Uncharacterized protein</fullName>
    </submittedName>
</protein>
<gene>
    <name evidence="1" type="ORF">UU13_C0001G0003</name>
</gene>
<evidence type="ECO:0000313" key="1">
    <source>
        <dbReference type="EMBL" id="KKR70775.1"/>
    </source>
</evidence>
<proteinExistence type="predicted"/>
<organism evidence="1 2">
    <name type="scientific">Candidatus Nomurabacteria bacterium GW2011_GWB1_40_7</name>
    <dbReference type="NCBI Taxonomy" id="1618744"/>
    <lineage>
        <taxon>Bacteria</taxon>
        <taxon>Candidatus Nomuraibacteriota</taxon>
    </lineage>
</organism>
<dbReference type="AlphaFoldDB" id="A0A0G0VFF1"/>
<dbReference type="Proteomes" id="UP000034452">
    <property type="component" value="Unassembled WGS sequence"/>
</dbReference>
<accession>A0A0G0VFF1</accession>
<evidence type="ECO:0000313" key="2">
    <source>
        <dbReference type="Proteomes" id="UP000034452"/>
    </source>
</evidence>
<sequence>MQTQTKVCQNCKKDFVIEPEDFNFYEKIKVPPPSFCPECRLRRRLAFRNERFLFKIKCAFSGKEIFSTISPDADAVVYENAVWFSDKWDPLDYGQDFDFSRPFFEQLNELLHKVPLYAQSSIFGVNSEYSSNYTALKNCYLVFNSNYSENCAYSTNLTHSRQCIDCSFVGKSENCYECFWLNSCANCFWSVQCHDSYNLYFSKSCVGCNDCFGCVNLRNKKYCLFNQSLSKEEYQEFLRKFNSESQEEIQKWAEEAKKLWSKNPVRFMEGVKNANVSGEYIHNCKNVRDSYMAIDTQDSRYTSFVEKGPVKDCYDYSAWGNGAELIYESSSCGLGVNGLRFCYEMWSTARNAEYSLFCVSSSDIFGCVGLHNKQFCIFNKQYSETEYKKLRQKIIAHMNDMPYRDKKGNVYTYGEFFPPMLSLYAHNKTMAEEFFPKGKDEALEGGYFWEDLKEKDYKPTIRGSELVDNNVIIKDNVLKEIILCASWEQDPQKALLKNCSKAFRIIESELQFYRRLKIPLPLCCHNCRHHDRNLNRQPMQLWDRKCMCEKKEHGHKGRCSVEFETSYAPERPEIVYCEKCYQKEVY</sequence>
<comment type="caution">
    <text evidence="1">The sequence shown here is derived from an EMBL/GenBank/DDBJ whole genome shotgun (WGS) entry which is preliminary data.</text>
</comment>
<dbReference type="EMBL" id="LBZL01000001">
    <property type="protein sequence ID" value="KKR70775.1"/>
    <property type="molecule type" value="Genomic_DNA"/>
</dbReference>
<name>A0A0G0VFF1_9BACT</name>